<protein>
    <submittedName>
        <fullName evidence="5">OLC1v1021414C1</fullName>
    </submittedName>
</protein>
<dbReference type="Gene3D" id="3.40.50.2000">
    <property type="entry name" value="Glycogen Phosphorylase B"/>
    <property type="match status" value="2"/>
</dbReference>
<dbReference type="GO" id="GO:0009718">
    <property type="term" value="P:anthocyanin-containing compound biosynthetic process"/>
    <property type="evidence" value="ECO:0007669"/>
    <property type="project" value="UniProtKB-ARBA"/>
</dbReference>
<dbReference type="FunFam" id="3.40.50.2000:FF:000037">
    <property type="entry name" value="Glycosyltransferase"/>
    <property type="match status" value="1"/>
</dbReference>
<sequence>MSTDHEDDKPNKTSSSLSIVMYPWFAMGHLTPFLHMANKLAERGHRISFFHPKNTISKLQHFNLHPHLINFIPIDVPQVEGLPPGTETTADVPPESQELLRLAMDRTQPTIHSLLKQIKPDFVFFDFTHWLPELARQLGIKSVHFVIISPATVAYTLRKEQTTHSELMKPPLGFPPSSSIKLQTHEARGLNMAGKFKEIGTGLSFLERVLLSAEKSDALSFVACREMEGRYCDYIEAKFQKPVILAGPVVPIQPSSTLEGNWAEWLNNFKDKSVIYCAFGSEFILQKDQFQELILGFEKTGLPFFAALKPPVGFDSIEMALPDGFEERNHGRGIVYDGWVQQQLILAHPAVGCFVTHCGASSLSEALVSDSQIVLLPQLGVQFISARVMGGDLRVGVEVKKGDEDGWFTKDAVCEAIQLVMDENSDVGKDVRANHAKWKEFLLRDGLESSYIDEFVHKLQGLLI</sequence>
<organism evidence="5 6">
    <name type="scientific">Oldenlandia corymbosa var. corymbosa</name>
    <dbReference type="NCBI Taxonomy" id="529605"/>
    <lineage>
        <taxon>Eukaryota</taxon>
        <taxon>Viridiplantae</taxon>
        <taxon>Streptophyta</taxon>
        <taxon>Embryophyta</taxon>
        <taxon>Tracheophyta</taxon>
        <taxon>Spermatophyta</taxon>
        <taxon>Magnoliopsida</taxon>
        <taxon>eudicotyledons</taxon>
        <taxon>Gunneridae</taxon>
        <taxon>Pentapetalae</taxon>
        <taxon>asterids</taxon>
        <taxon>lamiids</taxon>
        <taxon>Gentianales</taxon>
        <taxon>Rubiaceae</taxon>
        <taxon>Rubioideae</taxon>
        <taxon>Spermacoceae</taxon>
        <taxon>Hedyotis-Oldenlandia complex</taxon>
        <taxon>Oldenlandia</taxon>
    </lineage>
</organism>
<proteinExistence type="inferred from homology"/>
<evidence type="ECO:0000313" key="6">
    <source>
        <dbReference type="Proteomes" id="UP001161247"/>
    </source>
</evidence>
<dbReference type="CDD" id="cd03784">
    <property type="entry name" value="GT1_Gtf-like"/>
    <property type="match status" value="1"/>
</dbReference>
<keyword evidence="6" id="KW-1185">Reference proteome</keyword>
<dbReference type="FunFam" id="3.40.50.2000:FF:000087">
    <property type="entry name" value="Glycosyltransferase"/>
    <property type="match status" value="1"/>
</dbReference>
<evidence type="ECO:0000313" key="5">
    <source>
        <dbReference type="EMBL" id="CAI9087359.1"/>
    </source>
</evidence>
<dbReference type="GO" id="GO:0035251">
    <property type="term" value="F:UDP-glucosyltransferase activity"/>
    <property type="evidence" value="ECO:0007669"/>
    <property type="project" value="InterPro"/>
</dbReference>
<dbReference type="EMBL" id="OX459118">
    <property type="protein sequence ID" value="CAI9087359.1"/>
    <property type="molecule type" value="Genomic_DNA"/>
</dbReference>
<dbReference type="InterPro" id="IPR050481">
    <property type="entry name" value="UDP-glycosyltransf_plant"/>
</dbReference>
<evidence type="ECO:0000256" key="4">
    <source>
        <dbReference type="ARBA" id="ARBA00022679"/>
    </source>
</evidence>
<evidence type="ECO:0000256" key="2">
    <source>
        <dbReference type="ARBA" id="ARBA00009995"/>
    </source>
</evidence>
<dbReference type="AlphaFoldDB" id="A0AAV1BVL5"/>
<gene>
    <name evidence="5" type="ORF">OLC1_LOCUS210</name>
</gene>
<reference evidence="5" key="1">
    <citation type="submission" date="2023-03" db="EMBL/GenBank/DDBJ databases">
        <authorList>
            <person name="Julca I."/>
        </authorList>
    </citation>
    <scope>NUCLEOTIDE SEQUENCE</scope>
</reference>
<dbReference type="SUPFAM" id="SSF53756">
    <property type="entry name" value="UDP-Glycosyltransferase/glycogen phosphorylase"/>
    <property type="match status" value="1"/>
</dbReference>
<accession>A0AAV1BVL5</accession>
<comment type="similarity">
    <text evidence="2">Belongs to the UDP-glycosyltransferase family.</text>
</comment>
<name>A0AAV1BVL5_OLDCO</name>
<dbReference type="InterPro" id="IPR002213">
    <property type="entry name" value="UDP_glucos_trans"/>
</dbReference>
<evidence type="ECO:0000256" key="1">
    <source>
        <dbReference type="ARBA" id="ARBA00004935"/>
    </source>
</evidence>
<dbReference type="PANTHER" id="PTHR48049">
    <property type="entry name" value="GLYCOSYLTRANSFERASE"/>
    <property type="match status" value="1"/>
</dbReference>
<dbReference type="Proteomes" id="UP001161247">
    <property type="component" value="Chromosome 1"/>
</dbReference>
<keyword evidence="4" id="KW-0808">Transferase</keyword>
<evidence type="ECO:0000256" key="3">
    <source>
        <dbReference type="ARBA" id="ARBA00022676"/>
    </source>
</evidence>
<comment type="pathway">
    <text evidence="1">Pigment biosynthesis; anthocyanin biosynthesis.</text>
</comment>
<keyword evidence="3" id="KW-0328">Glycosyltransferase</keyword>
<dbReference type="PANTHER" id="PTHR48049:SF34">
    <property type="entry name" value="UDP-GLYCOSYLTRANSFERASE 79B30-LIKE"/>
    <property type="match status" value="1"/>
</dbReference>
<dbReference type="Pfam" id="PF00201">
    <property type="entry name" value="UDPGT"/>
    <property type="match status" value="1"/>
</dbReference>